<dbReference type="RefSeq" id="WP_302109185.1">
    <property type="nucleotide sequence ID" value="NZ_JAUKTR010000001.1"/>
</dbReference>
<evidence type="ECO:0000313" key="3">
    <source>
        <dbReference type="Proteomes" id="UP001169063"/>
    </source>
</evidence>
<proteinExistence type="predicted"/>
<feature type="transmembrane region" description="Helical" evidence="1">
    <location>
        <begin position="123"/>
        <end position="146"/>
    </location>
</feature>
<evidence type="ECO:0000256" key="1">
    <source>
        <dbReference type="SAM" id="Phobius"/>
    </source>
</evidence>
<protein>
    <submittedName>
        <fullName evidence="2">DUF2306 domain-containing protein</fullName>
    </submittedName>
</protein>
<feature type="transmembrane region" description="Helical" evidence="1">
    <location>
        <begin position="88"/>
        <end position="111"/>
    </location>
</feature>
<feature type="transmembrane region" description="Helical" evidence="1">
    <location>
        <begin position="65"/>
        <end position="82"/>
    </location>
</feature>
<comment type="caution">
    <text evidence="2">The sequence shown here is derived from an EMBL/GenBank/DDBJ whole genome shotgun (WGS) entry which is preliminary data.</text>
</comment>
<evidence type="ECO:0000313" key="2">
    <source>
        <dbReference type="EMBL" id="MDO1557925.1"/>
    </source>
</evidence>
<organism evidence="2 3">
    <name type="scientific">Peiella sedimenti</name>
    <dbReference type="NCBI Taxonomy" id="3061083"/>
    <lineage>
        <taxon>Bacteria</taxon>
        <taxon>Pseudomonadati</taxon>
        <taxon>Pseudomonadota</taxon>
        <taxon>Alphaproteobacteria</taxon>
        <taxon>Caulobacterales</taxon>
        <taxon>Caulobacteraceae</taxon>
        <taxon>Peiella</taxon>
    </lineage>
</organism>
<feature type="transmembrane region" description="Helical" evidence="1">
    <location>
        <begin position="31"/>
        <end position="53"/>
    </location>
</feature>
<dbReference type="Pfam" id="PF10067">
    <property type="entry name" value="DUF2306"/>
    <property type="match status" value="1"/>
</dbReference>
<keyword evidence="3" id="KW-1185">Reference proteome</keyword>
<dbReference type="Proteomes" id="UP001169063">
    <property type="component" value="Unassembled WGS sequence"/>
</dbReference>
<keyword evidence="1" id="KW-0812">Transmembrane</keyword>
<sequence>MALVVGGLSWLSVRAGGRLHAPDLSLLGEVPPAVVVHLGGALTALSIGVVLLLGVKGNRVHRTLGWTWVIAMAVTAVSSLFIRQINGGAFSFIHLLSGWTIIVLPMAVFAARRHQVARHSREMTGLFVGGLLLAGALSFLPGRLLWEMFLG</sequence>
<dbReference type="InterPro" id="IPR018750">
    <property type="entry name" value="DUF2306_membrane"/>
</dbReference>
<name>A0ABT8SH89_9CAUL</name>
<reference evidence="2" key="1">
    <citation type="submission" date="2023-07" db="EMBL/GenBank/DDBJ databases">
        <title>Brevundimonas soil sp. nov., isolated from the soil of chemical plant.</title>
        <authorList>
            <person name="Wu N."/>
        </authorList>
    </citation>
    <scope>NUCLEOTIDE SEQUENCE</scope>
    <source>
        <strain evidence="2">XZ-24</strain>
    </source>
</reference>
<keyword evidence="1" id="KW-1133">Transmembrane helix</keyword>
<keyword evidence="1" id="KW-0472">Membrane</keyword>
<gene>
    <name evidence="2" type="ORF">Q0812_00605</name>
</gene>
<dbReference type="EMBL" id="JAUKTR010000001">
    <property type="protein sequence ID" value="MDO1557925.1"/>
    <property type="molecule type" value="Genomic_DNA"/>
</dbReference>
<accession>A0ABT8SH89</accession>